<sequence length="164" mass="18409">MLDRAGAILKLCAALALLIAGSGAGYYYGIFLPNHARLQAERREAEAEAGEQARRDAEARFAAEQSRRQQAARVEYEDCLNFAELRYKNRWASACRAMHRSDVAEFEDCLDNFFSTEKSCRRRHPIRPERGCALPSQLAAALAEDRDRAKEQCLGKLQASRTVG</sequence>
<evidence type="ECO:0000313" key="1">
    <source>
        <dbReference type="EMBL" id="GGC04010.1"/>
    </source>
</evidence>
<reference evidence="1" key="1">
    <citation type="journal article" date="2014" name="Int. J. Syst. Evol. Microbiol.">
        <title>Complete genome sequence of Corynebacterium casei LMG S-19264T (=DSM 44701T), isolated from a smear-ripened cheese.</title>
        <authorList>
            <consortium name="US DOE Joint Genome Institute (JGI-PGF)"/>
            <person name="Walter F."/>
            <person name="Albersmeier A."/>
            <person name="Kalinowski J."/>
            <person name="Ruckert C."/>
        </authorList>
    </citation>
    <scope>NUCLEOTIDE SEQUENCE</scope>
    <source>
        <strain evidence="1">CGMCC 1.15095</strain>
    </source>
</reference>
<organism evidence="1 2">
    <name type="scientific">Novosphingobium endophyticum</name>
    <dbReference type="NCBI Taxonomy" id="1955250"/>
    <lineage>
        <taxon>Bacteria</taxon>
        <taxon>Pseudomonadati</taxon>
        <taxon>Pseudomonadota</taxon>
        <taxon>Alphaproteobacteria</taxon>
        <taxon>Sphingomonadales</taxon>
        <taxon>Sphingomonadaceae</taxon>
        <taxon>Novosphingobium</taxon>
    </lineage>
</organism>
<comment type="caution">
    <text evidence="1">The sequence shown here is derived from an EMBL/GenBank/DDBJ whole genome shotgun (WGS) entry which is preliminary data.</text>
</comment>
<gene>
    <name evidence="1" type="ORF">GCM10011494_23060</name>
</gene>
<dbReference type="Proteomes" id="UP000608154">
    <property type="component" value="Unassembled WGS sequence"/>
</dbReference>
<dbReference type="EMBL" id="BMHK01000014">
    <property type="protein sequence ID" value="GGC04010.1"/>
    <property type="molecule type" value="Genomic_DNA"/>
</dbReference>
<name>A0A916X5V3_9SPHN</name>
<dbReference type="RefSeq" id="WP_188771664.1">
    <property type="nucleotide sequence ID" value="NZ_BMHK01000014.1"/>
</dbReference>
<accession>A0A916X5V3</accession>
<keyword evidence="2" id="KW-1185">Reference proteome</keyword>
<proteinExistence type="predicted"/>
<reference evidence="1" key="2">
    <citation type="submission" date="2020-09" db="EMBL/GenBank/DDBJ databases">
        <authorList>
            <person name="Sun Q."/>
            <person name="Zhou Y."/>
        </authorList>
    </citation>
    <scope>NUCLEOTIDE SEQUENCE</scope>
    <source>
        <strain evidence="1">CGMCC 1.15095</strain>
    </source>
</reference>
<protein>
    <submittedName>
        <fullName evidence="1">Uncharacterized protein</fullName>
    </submittedName>
</protein>
<dbReference type="AlphaFoldDB" id="A0A916X5V3"/>
<evidence type="ECO:0000313" key="2">
    <source>
        <dbReference type="Proteomes" id="UP000608154"/>
    </source>
</evidence>